<dbReference type="AlphaFoldDB" id="A0A7W2ITH7"/>
<dbReference type="Proteomes" id="UP000571701">
    <property type="component" value="Unassembled WGS sequence"/>
</dbReference>
<organism evidence="1 2">
    <name type="scientific">Vibrio marinisediminis</name>
    <dbReference type="NCBI Taxonomy" id="2758441"/>
    <lineage>
        <taxon>Bacteria</taxon>
        <taxon>Pseudomonadati</taxon>
        <taxon>Pseudomonadota</taxon>
        <taxon>Gammaproteobacteria</taxon>
        <taxon>Vibrionales</taxon>
        <taxon>Vibrionaceae</taxon>
        <taxon>Vibrio</taxon>
    </lineage>
</organism>
<name>A0A7W2ITH7_9VIBR</name>
<reference evidence="1 2" key="1">
    <citation type="submission" date="2020-07" db="EMBL/GenBank/DDBJ databases">
        <title>Vibrio marinisediminis sp. nov., isolated from marine sediment.</title>
        <authorList>
            <person name="Ji X."/>
        </authorList>
    </citation>
    <scope>NUCLEOTIDE SEQUENCE [LARGE SCALE GENOMIC DNA]</scope>
    <source>
        <strain evidence="1 2">404</strain>
    </source>
</reference>
<keyword evidence="2" id="KW-1185">Reference proteome</keyword>
<dbReference type="RefSeq" id="WP_182108526.1">
    <property type="nucleotide sequence ID" value="NZ_JACFYF010000004.1"/>
</dbReference>
<sequence>MQELPFDSIDNCGFKKDITTEEQKDWLVDKPSVLSSQQDYRLTIRHSRDVKKARIASLQFF</sequence>
<dbReference type="EMBL" id="JACFYF010000004">
    <property type="protein sequence ID" value="MBA5762490.1"/>
    <property type="molecule type" value="Genomic_DNA"/>
</dbReference>
<protein>
    <submittedName>
        <fullName evidence="1">Uncharacterized protein</fullName>
    </submittedName>
</protein>
<evidence type="ECO:0000313" key="1">
    <source>
        <dbReference type="EMBL" id="MBA5762490.1"/>
    </source>
</evidence>
<comment type="caution">
    <text evidence="1">The sequence shown here is derived from an EMBL/GenBank/DDBJ whole genome shotgun (WGS) entry which is preliminary data.</text>
</comment>
<accession>A0A7W2ITH7</accession>
<proteinExistence type="predicted"/>
<evidence type="ECO:0000313" key="2">
    <source>
        <dbReference type="Proteomes" id="UP000571701"/>
    </source>
</evidence>
<gene>
    <name evidence="1" type="ORF">H2O73_09055</name>
</gene>